<accession>A0A0W8C3X9</accession>
<feature type="compositionally biased region" description="Basic residues" evidence="2">
    <location>
        <begin position="90"/>
        <end position="101"/>
    </location>
</feature>
<proteinExistence type="predicted"/>
<comment type="caution">
    <text evidence="3">The sequence shown here is derived from an EMBL/GenBank/DDBJ whole genome shotgun (WGS) entry which is preliminary data.</text>
</comment>
<organism evidence="3 4">
    <name type="scientific">Phytophthora nicotianae</name>
    <name type="common">Potato buckeye rot agent</name>
    <name type="synonym">Phytophthora parasitica</name>
    <dbReference type="NCBI Taxonomy" id="4792"/>
    <lineage>
        <taxon>Eukaryota</taxon>
        <taxon>Sar</taxon>
        <taxon>Stramenopiles</taxon>
        <taxon>Oomycota</taxon>
        <taxon>Peronosporomycetes</taxon>
        <taxon>Peronosporales</taxon>
        <taxon>Peronosporaceae</taxon>
        <taxon>Phytophthora</taxon>
    </lineage>
</organism>
<protein>
    <recommendedName>
        <fullName evidence="5">BZIP domain-containing protein</fullName>
    </recommendedName>
</protein>
<name>A0A0W8C3X9_PHYNI</name>
<feature type="region of interest" description="Disordered" evidence="2">
    <location>
        <begin position="46"/>
        <end position="104"/>
    </location>
</feature>
<evidence type="ECO:0008006" key="5">
    <source>
        <dbReference type="Google" id="ProtNLM"/>
    </source>
</evidence>
<sequence length="644" mass="72692">MIPGTDTASFLAELETFLQAEIEEGVDLLDDAALQLSSVNSLHSDVCTSATDSDASSEASPGPRMLSQMSNATGKRKTEEEPETMIEKERKRRQMYRRRAKNERDSLRKEVIQLTDHLTRLSQAKKNNNADSGVVATSPWEILTLCNRQRRLEAEKDKKRLLAAVSSQKMLIEELISVIRKFMRSVPAVCHVSLQDALRRPKWALPSIDQTGIVRSTQASIASLTTHTFAQATLRMTELITTDEVLFDDIVGLLDFNGSLTPRLSIGDTDGLTAALFNETTDPASPSTDNDDNTKHDKQSRKREREKTRQRLYRQRLRDSRDGLQRQVDELSKELQRLNKQAAMRRELEISTDVLTNSQWVSEIVRQQEQRALSEAEHKRLVAAVNYQASYIEGLRQVVGNRLNGNAVPFGTDNSFNCFKNVPTLHSMTSALYTTYLQQLEGSYARVDSVLNACGLMTMPETTVNTTHRREADGEVAYFQHVNKVLLPYSFQKICEAIWTTIHEQEEPAFGGYETAPDDDVFIKSRVLTSLNVGTLVQRFISRYYMEENRLVFVWKMSTEGEGDFSGLHAEETAWMSVRPTAAGVVLEVCVQQVPMRFNLASTHEPAVAMFHNMLHESLEADKNEMSKKLESLLLNDVLTGIEC</sequence>
<gene>
    <name evidence="3" type="ORF">AM587_10001442</name>
</gene>
<dbReference type="EMBL" id="LNFO01005221">
    <property type="protein sequence ID" value="KUF78782.1"/>
    <property type="molecule type" value="Genomic_DNA"/>
</dbReference>
<feature type="coiled-coil region" evidence="1">
    <location>
        <begin position="314"/>
        <end position="348"/>
    </location>
</feature>
<evidence type="ECO:0000256" key="1">
    <source>
        <dbReference type="SAM" id="Coils"/>
    </source>
</evidence>
<reference evidence="3 4" key="1">
    <citation type="submission" date="2015-11" db="EMBL/GenBank/DDBJ databases">
        <title>Genomes and virulence difference between two physiological races of Phytophthora nicotianae.</title>
        <authorList>
            <person name="Liu H."/>
            <person name="Ma X."/>
            <person name="Yu H."/>
            <person name="Fang D."/>
            <person name="Li Y."/>
            <person name="Wang X."/>
            <person name="Wang W."/>
            <person name="Dong Y."/>
            <person name="Xiao B."/>
        </authorList>
    </citation>
    <scope>NUCLEOTIDE SEQUENCE [LARGE SCALE GENOMIC DNA]</scope>
    <source>
        <strain evidence="4">race 0</strain>
    </source>
</reference>
<evidence type="ECO:0000256" key="2">
    <source>
        <dbReference type="SAM" id="MobiDB-lite"/>
    </source>
</evidence>
<dbReference type="OrthoDB" id="106086at2759"/>
<evidence type="ECO:0000313" key="4">
    <source>
        <dbReference type="Proteomes" id="UP000052943"/>
    </source>
</evidence>
<evidence type="ECO:0000313" key="3">
    <source>
        <dbReference type="EMBL" id="KUF78782.1"/>
    </source>
</evidence>
<feature type="compositionally biased region" description="Basic and acidic residues" evidence="2">
    <location>
        <begin position="292"/>
        <end position="309"/>
    </location>
</feature>
<feature type="compositionally biased region" description="Polar residues" evidence="2">
    <location>
        <begin position="278"/>
        <end position="288"/>
    </location>
</feature>
<dbReference type="Proteomes" id="UP000052943">
    <property type="component" value="Unassembled WGS sequence"/>
</dbReference>
<feature type="region of interest" description="Disordered" evidence="2">
    <location>
        <begin position="278"/>
        <end position="310"/>
    </location>
</feature>
<dbReference type="AlphaFoldDB" id="A0A0W8C3X9"/>
<feature type="compositionally biased region" description="Low complexity" evidence="2">
    <location>
        <begin position="46"/>
        <end position="60"/>
    </location>
</feature>
<keyword evidence="1" id="KW-0175">Coiled coil</keyword>